<proteinExistence type="inferred from homology"/>
<comment type="caution">
    <text evidence="5">The sequence shown here is derived from an EMBL/GenBank/DDBJ whole genome shotgun (WGS) entry which is preliminary data.</text>
</comment>
<dbReference type="InterPro" id="IPR024930">
    <property type="entry name" value="Skp_dom_sf"/>
</dbReference>
<name>A0AAW9SSD0_9RHOB</name>
<feature type="signal peptide" evidence="4">
    <location>
        <begin position="1"/>
        <end position="22"/>
    </location>
</feature>
<feature type="region of interest" description="Disordered" evidence="3">
    <location>
        <begin position="186"/>
        <end position="214"/>
    </location>
</feature>
<dbReference type="Proteomes" id="UP001428774">
    <property type="component" value="Unassembled WGS sequence"/>
</dbReference>
<dbReference type="GO" id="GO:0051082">
    <property type="term" value="F:unfolded protein binding"/>
    <property type="evidence" value="ECO:0007669"/>
    <property type="project" value="InterPro"/>
</dbReference>
<dbReference type="Gene3D" id="3.30.910.20">
    <property type="entry name" value="Skp domain"/>
    <property type="match status" value="1"/>
</dbReference>
<dbReference type="InterPro" id="IPR005632">
    <property type="entry name" value="Chaperone_Skp"/>
</dbReference>
<evidence type="ECO:0000256" key="3">
    <source>
        <dbReference type="SAM" id="MobiDB-lite"/>
    </source>
</evidence>
<dbReference type="PANTHER" id="PTHR35089:SF1">
    <property type="entry name" value="CHAPERONE PROTEIN SKP"/>
    <property type="match status" value="1"/>
</dbReference>
<protein>
    <submittedName>
        <fullName evidence="5">OmpH family outer membrane protein</fullName>
    </submittedName>
</protein>
<organism evidence="5 6">
    <name type="scientific">Ponticoccus litoralis</name>
    <dbReference type="NCBI Taxonomy" id="422297"/>
    <lineage>
        <taxon>Bacteria</taxon>
        <taxon>Pseudomonadati</taxon>
        <taxon>Pseudomonadota</taxon>
        <taxon>Alphaproteobacteria</taxon>
        <taxon>Rhodobacterales</taxon>
        <taxon>Roseobacteraceae</taxon>
        <taxon>Ponticoccus</taxon>
    </lineage>
</organism>
<dbReference type="AlphaFoldDB" id="A0AAW9SSD0"/>
<dbReference type="GO" id="GO:0050821">
    <property type="term" value="P:protein stabilization"/>
    <property type="evidence" value="ECO:0007669"/>
    <property type="project" value="TreeGrafter"/>
</dbReference>
<keyword evidence="6" id="KW-1185">Reference proteome</keyword>
<dbReference type="PANTHER" id="PTHR35089">
    <property type="entry name" value="CHAPERONE PROTEIN SKP"/>
    <property type="match status" value="1"/>
</dbReference>
<dbReference type="RefSeq" id="WP_347167602.1">
    <property type="nucleotide sequence ID" value="NZ_JBDNCH010000002.1"/>
</dbReference>
<feature type="chain" id="PRO_5043544407" evidence="4">
    <location>
        <begin position="23"/>
        <end position="214"/>
    </location>
</feature>
<comment type="similarity">
    <text evidence="1">Belongs to the Skp family.</text>
</comment>
<evidence type="ECO:0000256" key="1">
    <source>
        <dbReference type="ARBA" id="ARBA00009091"/>
    </source>
</evidence>
<sequence>MLRRFAAICILLAGLGPAGALAQSMGAPLDTGLTDSPILVIDFDRVFAQSAFGQRLEDTLESEGSAIAAENRRIEAELIEEERRLTDQRPTMPPAEFRNLADAFDEKVQRLRSEQDAKARALSARQDEARRRFLSLAEPAIEQLMRETGAVMILERRAVFVAADAVDATDRAIALLDHVVGDGGSDVLPDLPEGAVPDAEPADDRIPEAPATAD</sequence>
<keyword evidence="2 4" id="KW-0732">Signal</keyword>
<accession>A0AAW9SSD0</accession>
<dbReference type="GO" id="GO:0005829">
    <property type="term" value="C:cytosol"/>
    <property type="evidence" value="ECO:0007669"/>
    <property type="project" value="TreeGrafter"/>
</dbReference>
<evidence type="ECO:0000313" key="6">
    <source>
        <dbReference type="Proteomes" id="UP001428774"/>
    </source>
</evidence>
<dbReference type="Pfam" id="PF03938">
    <property type="entry name" value="OmpH"/>
    <property type="match status" value="1"/>
</dbReference>
<gene>
    <name evidence="5" type="ORF">ABFB10_18400</name>
</gene>
<reference evidence="5 6" key="1">
    <citation type="submission" date="2024-05" db="EMBL/GenBank/DDBJ databases">
        <title>Genome sequence of Ponticoccus litoralis KCCM 90028.</title>
        <authorList>
            <person name="Kim J.M."/>
            <person name="Lee J.K."/>
            <person name="Choi B.J."/>
            <person name="Bayburt H."/>
            <person name="Baek J.H."/>
            <person name="Jeon C.O."/>
        </authorList>
    </citation>
    <scope>NUCLEOTIDE SEQUENCE [LARGE SCALE GENOMIC DNA]</scope>
    <source>
        <strain evidence="5 6">KCCM 90028</strain>
    </source>
</reference>
<evidence type="ECO:0000313" key="5">
    <source>
        <dbReference type="EMBL" id="MEN9062657.1"/>
    </source>
</evidence>
<dbReference type="SUPFAM" id="SSF111384">
    <property type="entry name" value="OmpH-like"/>
    <property type="match status" value="1"/>
</dbReference>
<dbReference type="SMART" id="SM00935">
    <property type="entry name" value="OmpH"/>
    <property type="match status" value="1"/>
</dbReference>
<evidence type="ECO:0000256" key="2">
    <source>
        <dbReference type="ARBA" id="ARBA00022729"/>
    </source>
</evidence>
<dbReference type="EMBL" id="JBDNCH010000002">
    <property type="protein sequence ID" value="MEN9062657.1"/>
    <property type="molecule type" value="Genomic_DNA"/>
</dbReference>
<evidence type="ECO:0000256" key="4">
    <source>
        <dbReference type="SAM" id="SignalP"/>
    </source>
</evidence>